<reference evidence="1" key="1">
    <citation type="submission" date="2021-06" db="EMBL/GenBank/DDBJ databases">
        <authorList>
            <person name="Kallberg Y."/>
            <person name="Tangrot J."/>
            <person name="Rosling A."/>
        </authorList>
    </citation>
    <scope>NUCLEOTIDE SEQUENCE</scope>
    <source>
        <strain evidence="1">CL356</strain>
    </source>
</reference>
<keyword evidence="2" id="KW-1185">Reference proteome</keyword>
<feature type="non-terminal residue" evidence="1">
    <location>
        <position position="1"/>
    </location>
</feature>
<accession>A0ACA9P3U1</accession>
<protein>
    <submittedName>
        <fullName evidence="1">15797_t:CDS:1</fullName>
    </submittedName>
</protein>
<evidence type="ECO:0000313" key="2">
    <source>
        <dbReference type="Proteomes" id="UP000789525"/>
    </source>
</evidence>
<proteinExistence type="predicted"/>
<dbReference type="EMBL" id="CAJVPT010028361">
    <property type="protein sequence ID" value="CAG8686724.1"/>
    <property type="molecule type" value="Genomic_DNA"/>
</dbReference>
<evidence type="ECO:0000313" key="1">
    <source>
        <dbReference type="EMBL" id="CAG8686724.1"/>
    </source>
</evidence>
<gene>
    <name evidence="1" type="ORF">ACOLOM_LOCUS9611</name>
</gene>
<dbReference type="Proteomes" id="UP000789525">
    <property type="component" value="Unassembled WGS sequence"/>
</dbReference>
<organism evidence="1 2">
    <name type="scientific">Acaulospora colombiana</name>
    <dbReference type="NCBI Taxonomy" id="27376"/>
    <lineage>
        <taxon>Eukaryota</taxon>
        <taxon>Fungi</taxon>
        <taxon>Fungi incertae sedis</taxon>
        <taxon>Mucoromycota</taxon>
        <taxon>Glomeromycotina</taxon>
        <taxon>Glomeromycetes</taxon>
        <taxon>Diversisporales</taxon>
        <taxon>Acaulosporaceae</taxon>
        <taxon>Acaulospora</taxon>
    </lineage>
</organism>
<sequence length="472" mass="54163">DDPNTFVSIAETIPSIRRVTFLNVIGRFSRTGTGFELAAESSHQLSWTHFKWSRYTVSFPMPLLHRLLNITSLYLGGNLSVIKTLVSIIHQFPNLLSFETFVSLNHGDDLLSPPMLLSNRGVRTLKMLISPPDNYDLLDNPKERELLLIECHRIPEMLLHAMPNADYLKLSIIGGQSSFPFFSLRESFIGNEMFIYFSECMALVSEDMQIPSSVETLFIDCNWSALCSLSSGTLKHLDLLQDFGEDPADEYLEDVCSPIAPLERQIDLRSWPSLETICLYKNWVRWDQASLNSLRTVTIWESDYYKVVDNVTYFLKEIACRPESYPSMEEIHLGACPEWDILLIMLERRNLFSSSQVRRIKKLGISSRIPRNIHLILAELLRLRVDIESLDNSNKTRVERAAICAIEHCAHHDEVLIGELHEYPDNDDDALGSWCIRAKLWDQWNGGRSWRELCCQDQKASSIILIDADSYP</sequence>
<name>A0ACA9P3U1_9GLOM</name>
<comment type="caution">
    <text evidence="1">The sequence shown here is derived from an EMBL/GenBank/DDBJ whole genome shotgun (WGS) entry which is preliminary data.</text>
</comment>